<gene>
    <name evidence="8" type="ORF">B2J93_293</name>
</gene>
<dbReference type="Proteomes" id="UP000242519">
    <property type="component" value="Unassembled WGS sequence"/>
</dbReference>
<comment type="caution">
    <text evidence="8">The sequence shown here is derived from an EMBL/GenBank/DDBJ whole genome shotgun (WGS) entry which is preliminary data.</text>
</comment>
<proteinExistence type="predicted"/>
<sequence length="489" mass="53498">MSNVTEHPQQGTCPAPFLRAELFPRTGGHEAGRFCSDLFGPDCCLPCPRTDWLYPDDFETLTTAASWINVGGMACSVFLVLSFACLPVERTHRHYLSVCLTLAVVIMQLGFIIPLGAKPEQCFNAITPHDMRSSTTCALSGAFLLAGGWCALMWVFLRALALHLQICWHLVIGETFMWGALATGWGIPAVALTVAMLLSGVSFRFGDTCHLNHSNSLAAFWIPLLVFAGGTVFIQFGTFGYCLQVYLNSLGDDSIPTDDSGPRSHHLGAGDIISPRQAYRRVRRVIELQWRGIAIVLLILADVVFFAVIFVFMDDLESSTIKNPPQARDWLECLAATAGDKNNCLAFARHLVINEATVMTVLVLLSMNGVCLLIFLGRVSMFVGWYKLARGGDEPSSEFVSADARVFKSPPAYEMLGRDREGGKTPEPPIARAIIPRPPPAAKSGRETTHGSFGREARYTSPARSFSRPRLPLAKDDGDPAPTRPPPRP</sequence>
<evidence type="ECO:0000313" key="8">
    <source>
        <dbReference type="EMBL" id="OWP00997.1"/>
    </source>
</evidence>
<dbReference type="OrthoDB" id="26203at2759"/>
<dbReference type="PANTHER" id="PTHR42058:SF1">
    <property type="entry name" value="G-PROTEIN COUPLED RECEPTORS FAMILY 2 PROFILE 2 DOMAIN-CONTAINING PROTEIN"/>
    <property type="match status" value="1"/>
</dbReference>
<dbReference type="Gene3D" id="1.20.1070.10">
    <property type="entry name" value="Rhodopsin 7-helix transmembrane proteins"/>
    <property type="match status" value="1"/>
</dbReference>
<dbReference type="EMBL" id="MZNU01000298">
    <property type="protein sequence ID" value="OWP00997.1"/>
    <property type="molecule type" value="Genomic_DNA"/>
</dbReference>
<evidence type="ECO:0000256" key="3">
    <source>
        <dbReference type="ARBA" id="ARBA00022989"/>
    </source>
</evidence>
<dbReference type="InParanoid" id="A0A218YYX0"/>
<feature type="region of interest" description="Disordered" evidence="5">
    <location>
        <begin position="414"/>
        <end position="489"/>
    </location>
</feature>
<keyword evidence="3 6" id="KW-1133">Transmembrane helix</keyword>
<evidence type="ECO:0000256" key="1">
    <source>
        <dbReference type="ARBA" id="ARBA00004141"/>
    </source>
</evidence>
<feature type="compositionally biased region" description="Basic and acidic residues" evidence="5">
    <location>
        <begin position="444"/>
        <end position="458"/>
    </location>
</feature>
<dbReference type="InterPro" id="IPR053247">
    <property type="entry name" value="GPCR_GPR1/git3-like"/>
</dbReference>
<evidence type="ECO:0000259" key="7">
    <source>
        <dbReference type="PROSITE" id="PS50261"/>
    </source>
</evidence>
<feature type="transmembrane region" description="Helical" evidence="6">
    <location>
        <begin position="178"/>
        <end position="198"/>
    </location>
</feature>
<feature type="transmembrane region" description="Helical" evidence="6">
    <location>
        <begin position="64"/>
        <end position="88"/>
    </location>
</feature>
<name>A0A218YYX0_9HELO</name>
<feature type="transmembrane region" description="Helical" evidence="6">
    <location>
        <begin position="95"/>
        <end position="117"/>
    </location>
</feature>
<keyword evidence="4 6" id="KW-0472">Membrane</keyword>
<dbReference type="GO" id="GO:0004930">
    <property type="term" value="F:G protein-coupled receptor activity"/>
    <property type="evidence" value="ECO:0007669"/>
    <property type="project" value="InterPro"/>
</dbReference>
<dbReference type="STRING" id="503106.A0A218YYX0"/>
<evidence type="ECO:0000313" key="9">
    <source>
        <dbReference type="Proteomes" id="UP000242519"/>
    </source>
</evidence>
<dbReference type="PANTHER" id="PTHR42058">
    <property type="entry name" value="G_PROTEIN_RECEP_F2_4 DOMAIN-CONTAINING PROTEIN"/>
    <property type="match status" value="1"/>
</dbReference>
<feature type="transmembrane region" description="Helical" evidence="6">
    <location>
        <begin position="290"/>
        <end position="313"/>
    </location>
</feature>
<dbReference type="GO" id="GO:0007166">
    <property type="term" value="P:cell surface receptor signaling pathway"/>
    <property type="evidence" value="ECO:0007669"/>
    <property type="project" value="InterPro"/>
</dbReference>
<feature type="domain" description="G-protein coupled receptors family 2 profile 2" evidence="7">
    <location>
        <begin position="58"/>
        <end position="222"/>
    </location>
</feature>
<protein>
    <submittedName>
        <fullName evidence="8">G protein-coupled receptor: GPCR, secretin-like</fullName>
    </submittedName>
</protein>
<evidence type="ECO:0000256" key="5">
    <source>
        <dbReference type="SAM" id="MobiDB-lite"/>
    </source>
</evidence>
<keyword evidence="2 6" id="KW-0812">Transmembrane</keyword>
<feature type="transmembrane region" description="Helical" evidence="6">
    <location>
        <begin position="218"/>
        <end position="243"/>
    </location>
</feature>
<organism evidence="8 9">
    <name type="scientific">Diplocarpon coronariae</name>
    <dbReference type="NCBI Taxonomy" id="2795749"/>
    <lineage>
        <taxon>Eukaryota</taxon>
        <taxon>Fungi</taxon>
        <taxon>Dikarya</taxon>
        <taxon>Ascomycota</taxon>
        <taxon>Pezizomycotina</taxon>
        <taxon>Leotiomycetes</taxon>
        <taxon>Helotiales</taxon>
        <taxon>Drepanopezizaceae</taxon>
        <taxon>Diplocarpon</taxon>
    </lineage>
</organism>
<reference evidence="8 9" key="1">
    <citation type="submission" date="2017-04" db="EMBL/GenBank/DDBJ databases">
        <title>Draft genome sequence of Marssonina coronaria NL1: causal agent of apple blotch.</title>
        <authorList>
            <person name="Cheng Q."/>
        </authorList>
    </citation>
    <scope>NUCLEOTIDE SEQUENCE [LARGE SCALE GENOMIC DNA]</scope>
    <source>
        <strain evidence="8 9">NL1</strain>
    </source>
</reference>
<evidence type="ECO:0000256" key="2">
    <source>
        <dbReference type="ARBA" id="ARBA00022692"/>
    </source>
</evidence>
<dbReference type="AlphaFoldDB" id="A0A218YYX0"/>
<accession>A0A218YYX0</accession>
<feature type="transmembrane region" description="Helical" evidence="6">
    <location>
        <begin position="137"/>
        <end position="157"/>
    </location>
</feature>
<evidence type="ECO:0000256" key="4">
    <source>
        <dbReference type="ARBA" id="ARBA00023136"/>
    </source>
</evidence>
<dbReference type="PROSITE" id="PS50261">
    <property type="entry name" value="G_PROTEIN_RECEP_F2_4"/>
    <property type="match status" value="1"/>
</dbReference>
<dbReference type="GO" id="GO:0016020">
    <property type="term" value="C:membrane"/>
    <property type="evidence" value="ECO:0007669"/>
    <property type="project" value="UniProtKB-SubCell"/>
</dbReference>
<feature type="transmembrane region" description="Helical" evidence="6">
    <location>
        <begin position="356"/>
        <end position="377"/>
    </location>
</feature>
<dbReference type="InterPro" id="IPR017981">
    <property type="entry name" value="GPCR_2-like_7TM"/>
</dbReference>
<keyword evidence="9" id="KW-1185">Reference proteome</keyword>
<dbReference type="InterPro" id="IPR000832">
    <property type="entry name" value="GPCR_2_secretin-like"/>
</dbReference>
<evidence type="ECO:0000256" key="6">
    <source>
        <dbReference type="SAM" id="Phobius"/>
    </source>
</evidence>
<comment type="subcellular location">
    <subcellularLocation>
        <location evidence="1">Membrane</location>
        <topology evidence="1">Multi-pass membrane protein</topology>
    </subcellularLocation>
</comment>
<dbReference type="Pfam" id="PF00002">
    <property type="entry name" value="7tm_2"/>
    <property type="match status" value="1"/>
</dbReference>